<dbReference type="SUPFAM" id="SSF56300">
    <property type="entry name" value="Metallo-dependent phosphatases"/>
    <property type="match status" value="1"/>
</dbReference>
<feature type="domain" description="Calcineurin-like phosphoesterase N-terminal" evidence="4">
    <location>
        <begin position="157"/>
        <end position="233"/>
    </location>
</feature>
<dbReference type="InterPro" id="IPR029052">
    <property type="entry name" value="Metallo-depent_PP-like"/>
</dbReference>
<dbReference type="STRING" id="1642646.ING2E5A_1255"/>
<gene>
    <name evidence="5" type="ORF">ING2E5A_1255</name>
</gene>
<reference evidence="5 6" key="1">
    <citation type="submission" date="2016-08" db="EMBL/GenBank/DDBJ databases">
        <authorList>
            <person name="Seilhamer J.J."/>
        </authorList>
    </citation>
    <scope>NUCLEOTIDE SEQUENCE [LARGE SCALE GENOMIC DNA]</scope>
    <source>
        <strain evidence="5">ING2-E5A</strain>
    </source>
</reference>
<dbReference type="GO" id="GO:0016787">
    <property type="term" value="F:hydrolase activity"/>
    <property type="evidence" value="ECO:0007669"/>
    <property type="project" value="InterPro"/>
</dbReference>
<dbReference type="Pfam" id="PF16370">
    <property type="entry name" value="MetallophosC"/>
    <property type="match status" value="1"/>
</dbReference>
<proteinExistence type="predicted"/>
<organism evidence="5 6">
    <name type="scientific">Petrimonas mucosa</name>
    <dbReference type="NCBI Taxonomy" id="1642646"/>
    <lineage>
        <taxon>Bacteria</taxon>
        <taxon>Pseudomonadati</taxon>
        <taxon>Bacteroidota</taxon>
        <taxon>Bacteroidia</taxon>
        <taxon>Bacteroidales</taxon>
        <taxon>Dysgonomonadaceae</taxon>
        <taxon>Petrimonas</taxon>
    </lineage>
</organism>
<dbReference type="InterPro" id="IPR004843">
    <property type="entry name" value="Calcineurin-like_PHP"/>
</dbReference>
<dbReference type="Gene3D" id="3.60.21.10">
    <property type="match status" value="1"/>
</dbReference>
<dbReference type="InterPro" id="IPR051918">
    <property type="entry name" value="STPP_CPPED1"/>
</dbReference>
<name>A0A1G4G6B4_9BACT</name>
<dbReference type="EMBL" id="LT608328">
    <property type="protein sequence ID" value="SCM57259.1"/>
    <property type="molecule type" value="Genomic_DNA"/>
</dbReference>
<dbReference type="Gene3D" id="2.60.40.3920">
    <property type="match status" value="1"/>
</dbReference>
<evidence type="ECO:0000259" key="1">
    <source>
        <dbReference type="Pfam" id="PF00149"/>
    </source>
</evidence>
<evidence type="ECO:0000259" key="4">
    <source>
        <dbReference type="Pfam" id="PF16371"/>
    </source>
</evidence>
<accession>A0A1G4G6B4</accession>
<dbReference type="InterPro" id="IPR032285">
    <property type="entry name" value="Metallophos_N"/>
</dbReference>
<evidence type="ECO:0000259" key="3">
    <source>
        <dbReference type="Pfam" id="PF16370"/>
    </source>
</evidence>
<dbReference type="KEGG" id="pmuc:ING2E5A_1255"/>
<keyword evidence="6" id="KW-1185">Reference proteome</keyword>
<dbReference type="PANTHER" id="PTHR43143:SF1">
    <property type="entry name" value="SERINE_THREONINE-PROTEIN PHOSPHATASE CPPED1"/>
    <property type="match status" value="1"/>
</dbReference>
<dbReference type="PANTHER" id="PTHR43143">
    <property type="entry name" value="METALLOPHOSPHOESTERASE, CALCINEURIN SUPERFAMILY"/>
    <property type="match status" value="1"/>
</dbReference>
<feature type="domain" description="IPT/TIG" evidence="2">
    <location>
        <begin position="49"/>
        <end position="128"/>
    </location>
</feature>
<sequence length="666" mass="74712">MEINKNTTIILQGKRIYLCLAFLVSLFMVTLHGCGDEKIPETEKTEFRITGISLPTSLEIRKNGEITLTGKGFEVGDLINFVVFNDENSKFSTKVLSVTSQSALFKLPVNLSSGTYSLSVTRDSQTLTLGTIQIIIIADNDIPDNAIPDIQGMTVKGVVYCDDEGIPGVVVSDGYEVTITDENGIYYLPSDKQSGYIFISVPGNYEVPNNKNLPQFYQRLAGGSKVEQIDFSLIKVDNSNHVVLAMADWHLANRTNDLEQFTSGFLVDVNNIIRDYQSKGVKVYGLTLGDMSWDRYWYDNSFALPEYLTMMNKINCPIFNVMGNHDNDPYISGDWASEQTFKDIVGPTYYAFNLGKIHYIVLDNIEYINLGGAQGVVGQRNYNKTIVQRQRVWLKRHLATIEDKDTPIVIGMHAPLHGRVKVDNNGSYQPKITMENGDLLVSDLSGFSNVHLLTGHSHINYAVNASSTLMEHNIGAVCATWWWTGSNGYAGNHICKDGSPGGYSVWELNNREIEWYYKSIGYDRTYQFRAYDLNTVHITAATHAPNSSDVLLAPYAKEYATPGNLNEVLINVFGYDDEWEVEVKENENMLEVKRVKTHDPLHIISYTALRLNDGAEPNFATHNTSHMFKAKAASATSSLQITVKDRFGNIYSEIMERPKAFTYSMK</sequence>
<dbReference type="InterPro" id="IPR032288">
    <property type="entry name" value="Metallophos_C"/>
</dbReference>
<dbReference type="Pfam" id="PF01833">
    <property type="entry name" value="TIG"/>
    <property type="match status" value="1"/>
</dbReference>
<dbReference type="Pfam" id="PF00149">
    <property type="entry name" value="Metallophos"/>
    <property type="match status" value="1"/>
</dbReference>
<dbReference type="AlphaFoldDB" id="A0A1G4G6B4"/>
<protein>
    <submittedName>
        <fullName evidence="5">Metallophosphoesterase</fullName>
    </submittedName>
</protein>
<evidence type="ECO:0000313" key="6">
    <source>
        <dbReference type="Proteomes" id="UP000178485"/>
    </source>
</evidence>
<feature type="domain" description="Calcineurin-like phosphoesterase" evidence="1">
    <location>
        <begin position="243"/>
        <end position="459"/>
    </location>
</feature>
<feature type="domain" description="Calcineurin-like phosphoesterase C-terminal" evidence="3">
    <location>
        <begin position="471"/>
        <end position="651"/>
    </location>
</feature>
<evidence type="ECO:0000313" key="5">
    <source>
        <dbReference type="EMBL" id="SCM57259.1"/>
    </source>
</evidence>
<dbReference type="InterPro" id="IPR002909">
    <property type="entry name" value="IPT_dom"/>
</dbReference>
<evidence type="ECO:0000259" key="2">
    <source>
        <dbReference type="Pfam" id="PF01833"/>
    </source>
</evidence>
<dbReference type="Pfam" id="PF16371">
    <property type="entry name" value="MetallophosN"/>
    <property type="match status" value="1"/>
</dbReference>
<dbReference type="Proteomes" id="UP000178485">
    <property type="component" value="Chromosome i"/>
</dbReference>